<evidence type="ECO:0000256" key="1">
    <source>
        <dbReference type="SAM" id="MobiDB-lite"/>
    </source>
</evidence>
<reference evidence="2" key="1">
    <citation type="submission" date="2024-01" db="EMBL/GenBank/DDBJ databases">
        <title>Sequencing the genomes of a sandfly, Sergentomyia squamirostris, and its two endosymbionts.</title>
        <authorList>
            <person name="Itokawa K."/>
            <person name="Sanjoba C."/>
        </authorList>
    </citation>
    <scope>NUCLEOTIDE SEQUENCE</scope>
    <source>
        <strain evidence="2">RiSSQ</strain>
    </source>
</reference>
<name>A0AAT9GAJ0_9RICK</name>
<feature type="compositionally biased region" description="Polar residues" evidence="1">
    <location>
        <begin position="219"/>
        <end position="255"/>
    </location>
</feature>
<feature type="region of interest" description="Disordered" evidence="1">
    <location>
        <begin position="219"/>
        <end position="284"/>
    </location>
</feature>
<proteinExistence type="predicted"/>
<feature type="compositionally biased region" description="Acidic residues" evidence="1">
    <location>
        <begin position="256"/>
        <end position="269"/>
    </location>
</feature>
<dbReference type="EMBL" id="AP029170">
    <property type="protein sequence ID" value="BFD46764.1"/>
    <property type="molecule type" value="Genomic_DNA"/>
</dbReference>
<gene>
    <name evidence="2" type="ORF">DMENIID0002_14100</name>
</gene>
<dbReference type="AlphaFoldDB" id="A0AAT9GAJ0"/>
<organism evidence="2">
    <name type="scientific">Candidatus Tisiphia endosymbiont of Sergentomyia squamirostris</name>
    <dbReference type="NCBI Taxonomy" id="3113639"/>
    <lineage>
        <taxon>Bacteria</taxon>
        <taxon>Pseudomonadati</taxon>
        <taxon>Pseudomonadota</taxon>
        <taxon>Alphaproteobacteria</taxon>
        <taxon>Rickettsiales</taxon>
        <taxon>Rickettsiaceae</taxon>
        <taxon>Rickettsieae</taxon>
        <taxon>Candidatus Tisiphia</taxon>
    </lineage>
</organism>
<protein>
    <recommendedName>
        <fullName evidence="3">DnaA N-terminal domain-containing protein</fullName>
    </recommendedName>
</protein>
<accession>A0AAT9GAJ0</accession>
<sequence>MTESLIFSDNLIENSDTIFYNIVGNFVPPEWRNLTNNCGKQLSKTSRQLLSLIVSCTKTDSYNNTQELQESYHFFEKELEVSQSRVKQCLTELQKSGFIYHTLITTIKYNIKCRNILSIKLLKKFINFRKANDNSYYFNHTNIQSSYKKIYTQPRKNSNSTEKKLKKNASIYNISIISRYGKNQENCGQVCGQTVSEPESAEEQKVNLPLEVAVKRGEQSLSEVESTTEQSFDSSPEITVSSANETLPCNSSEATPTDDESDCDSDSDSTDGYSGGRGSEQKASGKLSRWLSGFSKKAKGWYSPRELETFYPLTEEDAAWLRKTTGRNYELSFVNKLLIKHSVGSPNNRFACKQAVLNYMKISLIHEKRPPVKVNNPNFNFNLNNATRARKAYLQKVKDSKGVKPLNQLKRKIVEAFEQQSSTAYQLLKRCSFFGVCDDEYKIDLADISLSETDKCTLLKTVQEVYGKDVQQLRVTVNKNPPVVLMKIPPLIIKIFSYYLALIL</sequence>
<evidence type="ECO:0000313" key="2">
    <source>
        <dbReference type="EMBL" id="BFD46764.1"/>
    </source>
</evidence>
<evidence type="ECO:0008006" key="3">
    <source>
        <dbReference type="Google" id="ProtNLM"/>
    </source>
</evidence>